<dbReference type="Pfam" id="PF01370">
    <property type="entry name" value="Epimerase"/>
    <property type="match status" value="1"/>
</dbReference>
<dbReference type="PANTHER" id="PTHR43078">
    <property type="entry name" value="UDP-GLUCURONIC ACID DECARBOXYLASE-RELATED"/>
    <property type="match status" value="1"/>
</dbReference>
<evidence type="ECO:0000256" key="4">
    <source>
        <dbReference type="ARBA" id="ARBA00023239"/>
    </source>
</evidence>
<dbReference type="GO" id="GO:0048040">
    <property type="term" value="F:UDP-glucuronate decarboxylase activity"/>
    <property type="evidence" value="ECO:0007669"/>
    <property type="project" value="TreeGrafter"/>
</dbReference>
<keyword evidence="7" id="KW-1185">Reference proteome</keyword>
<comment type="caution">
    <text evidence="6">The sequence shown here is derived from an EMBL/GenBank/DDBJ whole genome shotgun (WGS) entry which is preliminary data.</text>
</comment>
<dbReference type="InterPro" id="IPR001509">
    <property type="entry name" value="Epimerase_deHydtase"/>
</dbReference>
<dbReference type="InterPro" id="IPR036291">
    <property type="entry name" value="NAD(P)-bd_dom_sf"/>
</dbReference>
<gene>
    <name evidence="6" type="ORF">TSOC_012807</name>
</gene>
<dbReference type="GO" id="GO:0042732">
    <property type="term" value="P:D-xylose metabolic process"/>
    <property type="evidence" value="ECO:0007669"/>
    <property type="project" value="InterPro"/>
</dbReference>
<reference evidence="6 7" key="1">
    <citation type="journal article" date="2017" name="Mol. Biol. Evol.">
        <title>The 4-celled Tetrabaena socialis nuclear genome reveals the essential components for genetic control of cell number at the origin of multicellularity in the volvocine lineage.</title>
        <authorList>
            <person name="Featherston J."/>
            <person name="Arakaki Y."/>
            <person name="Hanschen E.R."/>
            <person name="Ferris P.J."/>
            <person name="Michod R.E."/>
            <person name="Olson B.J.S.C."/>
            <person name="Nozaki H."/>
            <person name="Durand P.M."/>
        </authorList>
    </citation>
    <scope>NUCLEOTIDE SEQUENCE [LARGE SCALE GENOMIC DNA]</scope>
    <source>
        <strain evidence="6 7">NIES-571</strain>
    </source>
</reference>
<keyword evidence="2" id="KW-0210">Decarboxylase</keyword>
<proteinExistence type="predicted"/>
<protein>
    <submittedName>
        <fullName evidence="6">GDP-mannose 3,5-epimerase 2</fullName>
    </submittedName>
</protein>
<dbReference type="Gene3D" id="3.40.50.720">
    <property type="entry name" value="NAD(P)-binding Rossmann-like Domain"/>
    <property type="match status" value="1"/>
</dbReference>
<accession>A0A2J7ZM21</accession>
<dbReference type="InterPro" id="IPR044516">
    <property type="entry name" value="UXS-like"/>
</dbReference>
<evidence type="ECO:0000259" key="5">
    <source>
        <dbReference type="Pfam" id="PF01370"/>
    </source>
</evidence>
<feature type="domain" description="NAD-dependent epimerase/dehydratase" evidence="5">
    <location>
        <begin position="211"/>
        <end position="392"/>
    </location>
</feature>
<name>A0A2J7ZM21_9CHLO</name>
<evidence type="ECO:0000256" key="2">
    <source>
        <dbReference type="ARBA" id="ARBA00022793"/>
    </source>
</evidence>
<dbReference type="PANTHER" id="PTHR43078:SF6">
    <property type="entry name" value="UDP-GLUCURONIC ACID DECARBOXYLASE 1"/>
    <property type="match status" value="1"/>
</dbReference>
<evidence type="ECO:0000256" key="3">
    <source>
        <dbReference type="ARBA" id="ARBA00023027"/>
    </source>
</evidence>
<comment type="cofactor">
    <cofactor evidence="1">
        <name>NAD(+)</name>
        <dbReference type="ChEBI" id="CHEBI:57540"/>
    </cofactor>
</comment>
<dbReference type="Gene3D" id="3.90.25.10">
    <property type="entry name" value="UDP-galactose 4-epimerase, domain 1"/>
    <property type="match status" value="1"/>
</dbReference>
<keyword evidence="4" id="KW-0456">Lyase</keyword>
<evidence type="ECO:0000256" key="1">
    <source>
        <dbReference type="ARBA" id="ARBA00001911"/>
    </source>
</evidence>
<organism evidence="6 7">
    <name type="scientific">Tetrabaena socialis</name>
    <dbReference type="NCBI Taxonomy" id="47790"/>
    <lineage>
        <taxon>Eukaryota</taxon>
        <taxon>Viridiplantae</taxon>
        <taxon>Chlorophyta</taxon>
        <taxon>core chlorophytes</taxon>
        <taxon>Chlorophyceae</taxon>
        <taxon>CS clade</taxon>
        <taxon>Chlamydomonadales</taxon>
        <taxon>Tetrabaenaceae</taxon>
        <taxon>Tetrabaena</taxon>
    </lineage>
</organism>
<evidence type="ECO:0000313" key="7">
    <source>
        <dbReference type="Proteomes" id="UP000236333"/>
    </source>
</evidence>
<dbReference type="GO" id="GO:0070403">
    <property type="term" value="F:NAD+ binding"/>
    <property type="evidence" value="ECO:0007669"/>
    <property type="project" value="InterPro"/>
</dbReference>
<keyword evidence="3" id="KW-0520">NAD</keyword>
<dbReference type="SUPFAM" id="SSF51735">
    <property type="entry name" value="NAD(P)-binding Rossmann-fold domains"/>
    <property type="match status" value="1"/>
</dbReference>
<evidence type="ECO:0000313" key="6">
    <source>
        <dbReference type="EMBL" id="PNH01318.1"/>
    </source>
</evidence>
<sequence length="482" mass="54394">MFHYISNEFDNSTTNDIKDTDEVPKFILDANNVDEVIALNNDVKETDEVPRFILALTDVKETDEVPRFILALTDVKETDEVPRFILALTDVKDTDEVPRFILALKDVKETDEVPRFILALTDVKETDEVPRFILALTDVKETDEVPRFILALTDVKETDEVPRFILALTDVKDTDEVPRFILALKDVKETDELTAEPSTANDFLLLDAREMKFDEVYQLAADMGGATYINAGIHDADVMSNSVIINANIAKACVRYGVKKLFFSSSACVYPQVERDLSTCYEDDAYPACPDNEYGWEKLFTERMLMSFQRQYGLAVRIARFHSIVGPRSTWQGGKEKAHSALARKVAMVENGGCIEVIGDGTQTRTFLYVTDCVSGIRALMDSDVDTVINIGSDVLISIAEYVELLRSLSGKDFTVKYIPGPTGVKDRHCQVTLASQLIDWRPTTDLRTATSMTYQWIREQILYEVARPAETWPDLLKRGRT</sequence>
<dbReference type="EMBL" id="PGGS01000939">
    <property type="protein sequence ID" value="PNH01318.1"/>
    <property type="molecule type" value="Genomic_DNA"/>
</dbReference>
<dbReference type="AlphaFoldDB" id="A0A2J7ZM21"/>
<dbReference type="OrthoDB" id="504142at2759"/>
<dbReference type="Proteomes" id="UP000236333">
    <property type="component" value="Unassembled WGS sequence"/>
</dbReference>
<dbReference type="GO" id="GO:0005737">
    <property type="term" value="C:cytoplasm"/>
    <property type="evidence" value="ECO:0007669"/>
    <property type="project" value="TreeGrafter"/>
</dbReference>